<name>A0A6C0KY45_9ZZZZ</name>
<accession>A0A6C0KY45</accession>
<dbReference type="EMBL" id="MN740999">
    <property type="protein sequence ID" value="QHU22171.1"/>
    <property type="molecule type" value="Genomic_DNA"/>
</dbReference>
<sequence length="308" mass="34032">MGGVTGVHVMHIEEATELICQLLSSESGIAIGKIGTSEFNAINFYRHRLAGSYESYPDKIKKDITVNAGLWAGANESLDEAIDAWAKSMIESIGTFDAVVAWNPMYPQPEDMFFRVFARGIPRIVLRALEPYYSPTKQYTLQMTKGPIAVVSPFAESIRRQWQNRTKIFPPDGLGGQMWLEEQTLVAIQAPFGPAMTPNKLELSWSPEIRIAGHQAGIQNLVEQVKASGARYAFVGMGALSILLVAALKKEGIKAIHTGGGTQIMFGVLGERWKYHNVISKLFNEHWIRPSEKETPSSAASVEGACYW</sequence>
<reference evidence="1" key="1">
    <citation type="journal article" date="2020" name="Nature">
        <title>Giant virus diversity and host interactions through global metagenomics.</title>
        <authorList>
            <person name="Schulz F."/>
            <person name="Roux S."/>
            <person name="Paez-Espino D."/>
            <person name="Jungbluth S."/>
            <person name="Walsh D.A."/>
            <person name="Denef V.J."/>
            <person name="McMahon K.D."/>
            <person name="Konstantinidis K.T."/>
            <person name="Eloe-Fadrosh E.A."/>
            <person name="Kyrpides N.C."/>
            <person name="Woyke T."/>
        </authorList>
    </citation>
    <scope>NUCLEOTIDE SEQUENCE</scope>
    <source>
        <strain evidence="1">GVMAG-S-3300013286-35</strain>
    </source>
</reference>
<organism evidence="1">
    <name type="scientific">viral metagenome</name>
    <dbReference type="NCBI Taxonomy" id="1070528"/>
    <lineage>
        <taxon>unclassified sequences</taxon>
        <taxon>metagenomes</taxon>
        <taxon>organismal metagenomes</taxon>
    </lineage>
</organism>
<dbReference type="AlphaFoldDB" id="A0A6C0KY45"/>
<proteinExistence type="predicted"/>
<protein>
    <submittedName>
        <fullName evidence="1">Uncharacterized protein</fullName>
    </submittedName>
</protein>
<evidence type="ECO:0000313" key="1">
    <source>
        <dbReference type="EMBL" id="QHU22171.1"/>
    </source>
</evidence>